<proteinExistence type="predicted"/>
<evidence type="ECO:0000313" key="3">
    <source>
        <dbReference type="Proteomes" id="UP000001072"/>
    </source>
</evidence>
<accession>F4R7A8</accession>
<feature type="compositionally biased region" description="Basic and acidic residues" evidence="1">
    <location>
        <begin position="432"/>
        <end position="456"/>
    </location>
</feature>
<name>F4R7A8_MELLP</name>
<protein>
    <submittedName>
        <fullName evidence="2">Uncharacterized protein</fullName>
    </submittedName>
</protein>
<dbReference type="GeneID" id="18921575"/>
<dbReference type="KEGG" id="mlr:MELLADRAFT_102133"/>
<dbReference type="EMBL" id="GL883092">
    <property type="protein sequence ID" value="EGG11279.1"/>
    <property type="molecule type" value="Genomic_DNA"/>
</dbReference>
<dbReference type="RefSeq" id="XP_007404914.1">
    <property type="nucleotide sequence ID" value="XM_007404852.1"/>
</dbReference>
<dbReference type="VEuPathDB" id="FungiDB:MELLADRAFT_102133"/>
<feature type="region of interest" description="Disordered" evidence="1">
    <location>
        <begin position="424"/>
        <end position="461"/>
    </location>
</feature>
<keyword evidence="3" id="KW-1185">Reference proteome</keyword>
<evidence type="ECO:0000313" key="2">
    <source>
        <dbReference type="EMBL" id="EGG11279.1"/>
    </source>
</evidence>
<dbReference type="AlphaFoldDB" id="F4R7A8"/>
<dbReference type="InParanoid" id="F4R7A8"/>
<reference evidence="3" key="1">
    <citation type="journal article" date="2011" name="Proc. Natl. Acad. Sci. U.S.A.">
        <title>Obligate biotrophy features unraveled by the genomic analysis of rust fungi.</title>
        <authorList>
            <person name="Duplessis S."/>
            <person name="Cuomo C.A."/>
            <person name="Lin Y.-C."/>
            <person name="Aerts A."/>
            <person name="Tisserant E."/>
            <person name="Veneault-Fourrey C."/>
            <person name="Joly D.L."/>
            <person name="Hacquard S."/>
            <person name="Amselem J."/>
            <person name="Cantarel B.L."/>
            <person name="Chiu R."/>
            <person name="Coutinho P.M."/>
            <person name="Feau N."/>
            <person name="Field M."/>
            <person name="Frey P."/>
            <person name="Gelhaye E."/>
            <person name="Goldberg J."/>
            <person name="Grabherr M.G."/>
            <person name="Kodira C.D."/>
            <person name="Kohler A."/>
            <person name="Kuees U."/>
            <person name="Lindquist E.A."/>
            <person name="Lucas S.M."/>
            <person name="Mago R."/>
            <person name="Mauceli E."/>
            <person name="Morin E."/>
            <person name="Murat C."/>
            <person name="Pangilinan J.L."/>
            <person name="Park R."/>
            <person name="Pearson M."/>
            <person name="Quesneville H."/>
            <person name="Rouhier N."/>
            <person name="Sakthikumar S."/>
            <person name="Salamov A.A."/>
            <person name="Schmutz J."/>
            <person name="Selles B."/>
            <person name="Shapiro H."/>
            <person name="Tanguay P."/>
            <person name="Tuskan G.A."/>
            <person name="Henrissat B."/>
            <person name="Van de Peer Y."/>
            <person name="Rouze P."/>
            <person name="Ellis J.G."/>
            <person name="Dodds P.N."/>
            <person name="Schein J.E."/>
            <person name="Zhong S."/>
            <person name="Hamelin R.C."/>
            <person name="Grigoriev I.V."/>
            <person name="Szabo L.J."/>
            <person name="Martin F."/>
        </authorList>
    </citation>
    <scope>NUCLEOTIDE SEQUENCE [LARGE SCALE GENOMIC DNA]</scope>
    <source>
        <strain evidence="3">98AG31 / pathotype 3-4-7</strain>
    </source>
</reference>
<dbReference type="Proteomes" id="UP000001072">
    <property type="component" value="Unassembled WGS sequence"/>
</dbReference>
<gene>
    <name evidence="2" type="ORF">MELLADRAFT_102133</name>
</gene>
<sequence length="1021" mass="117772">MYLKSISASSTIILFYSVRALCTKPTSSNIKDSLMDSNTWSGYDFTPEPNYLDQALQHHTQNFQDENIPYLQEETSRLNGATVPDRSSQFDPYKNNFEDLIHGLGLYNPAYKFGIENTKQSDIGTSESRIYQVNQPLDTEGKSRYSHNPTPNFFYEPHSRNFERFNEETALVHPQSLHLGQPSQCEIRMQEIGPHPNILDNIQNFDSLSIINDLIRMPEYLSYGLNHDSYSFQDENLHHSNAKDIWSNERFITQKQPQRSCYKNHSEDDLGNMETLKYNSGHDHQDTEVGTAETNALYHLQDTSTLLPYPSRASNWLHGPFHTSPGFQTFSKGNELALHERPYFDKGSWVERQLQENPSPPNSLDSDQVFGPCQIGSLGMSQPILDQHLVNIDHNDKFFQTPLEFDEDVLSRWTEEDLQNMKKLLDPSQSDHQGKEEGTGHKDTKISQPLHEEDSVHSGNEASGQIVEAHNLSNTVQPLSELGGSNIGKKSLLPENELDHIQKTISTNISPSPSTPANIDQHIRAMFPKRRRLNPIAKVTDTHYDHASTKTYLNFSPTENKLQVSMEKENINSTKYNKVRQVLQTLKQTGSFNVDNSLTLSYETSRWFLDLKTKMIANSPQNQAWIKQVSVATKHAYSYITMAFLALLSIYDSIADNPTSIDQVLKDGWDFVKLRFEKWENMKLEKRHIKRFQKARMSYGGGDWQDPHFVFQYLAKLDSEKNMTSEILKSIVDEWRKYRKGSEIPLQSPGQVLQDIFNSYQPESGFILGGFFSRGDVKNPQFEQMNNHLTIKSYSKAKAREMGCVRIANSANFMSQEGFPLCQEVHIFFLSLMQSLLNNYRNMNECDVPTEELTPWLQSTMQSNVEGRHKSNVKKIVKAVSIAEYKVTVGFIGIVRELYQSDLAEDEFRLLISSAWGFLKNTFSEWEKFKFEDKYLQMYFTQLQKRPYSELYWSDPKKIFHGLWQIPLYETCPIPITFLRTLFKSWTKVVYETEFMKGGIPGFRPKNISNNYFVSQTNNLN</sequence>
<evidence type="ECO:0000256" key="1">
    <source>
        <dbReference type="SAM" id="MobiDB-lite"/>
    </source>
</evidence>
<dbReference type="HOGENOM" id="CLU_290359_0_0_1"/>
<organism evidence="3">
    <name type="scientific">Melampsora larici-populina (strain 98AG31 / pathotype 3-4-7)</name>
    <name type="common">Poplar leaf rust fungus</name>
    <dbReference type="NCBI Taxonomy" id="747676"/>
    <lineage>
        <taxon>Eukaryota</taxon>
        <taxon>Fungi</taxon>
        <taxon>Dikarya</taxon>
        <taxon>Basidiomycota</taxon>
        <taxon>Pucciniomycotina</taxon>
        <taxon>Pucciniomycetes</taxon>
        <taxon>Pucciniales</taxon>
        <taxon>Melampsoraceae</taxon>
        <taxon>Melampsora</taxon>
    </lineage>
</organism>